<dbReference type="Proteomes" id="UP000176221">
    <property type="component" value="Unassembled WGS sequence"/>
</dbReference>
<comment type="caution">
    <text evidence="3">The sequence shown here is derived from an EMBL/GenBank/DDBJ whole genome shotgun (WGS) entry which is preliminary data.</text>
</comment>
<dbReference type="GO" id="GO:0004081">
    <property type="term" value="F:bis(5'-nucleosyl)-tetraphosphatase (asymmetrical) activity"/>
    <property type="evidence" value="ECO:0007669"/>
    <property type="project" value="TreeGrafter"/>
</dbReference>
<dbReference type="PANTHER" id="PTHR21340:SF0">
    <property type="entry name" value="BIS(5'-NUCLEOSYL)-TETRAPHOSPHATASE [ASYMMETRICAL]"/>
    <property type="match status" value="1"/>
</dbReference>
<dbReference type="AlphaFoldDB" id="A0A1G2NFD3"/>
<protein>
    <recommendedName>
        <fullName evidence="2">Nudix hydrolase domain-containing protein</fullName>
    </recommendedName>
</protein>
<proteinExistence type="predicted"/>
<sequence length="177" mass="20471">MNHRVLFYFLAVLVSGLALASRLMRSKTMRHTKSAGGIVVNKKGEVLVVSQRGTSWSLPKGHADPGEDFYDAARREIHEESGISDLTFIKELGDIERYRISKDPREDDLTELKVIKIFLFTTKEMSLKPSDPENPEARWVAVDKVSTFLTHKKDREFFEAVREKERDFFRDWAGYFV</sequence>
<evidence type="ECO:0000259" key="2">
    <source>
        <dbReference type="PROSITE" id="PS51462"/>
    </source>
</evidence>
<accession>A0A1G2NFD3</accession>
<dbReference type="PROSITE" id="PS00893">
    <property type="entry name" value="NUDIX_BOX"/>
    <property type="match status" value="1"/>
</dbReference>
<dbReference type="InterPro" id="IPR020084">
    <property type="entry name" value="NUDIX_hydrolase_CS"/>
</dbReference>
<dbReference type="PROSITE" id="PS51462">
    <property type="entry name" value="NUDIX"/>
    <property type="match status" value="1"/>
</dbReference>
<dbReference type="STRING" id="1802319.A2928_00360"/>
<dbReference type="InterPro" id="IPR015797">
    <property type="entry name" value="NUDIX_hydrolase-like_dom_sf"/>
</dbReference>
<dbReference type="SUPFAM" id="SSF55811">
    <property type="entry name" value="Nudix"/>
    <property type="match status" value="1"/>
</dbReference>
<dbReference type="PANTHER" id="PTHR21340">
    <property type="entry name" value="DIADENOSINE 5,5-P1,P4-TETRAPHOSPHATE PYROPHOSPHOHYDROLASE MUTT"/>
    <property type="match status" value="1"/>
</dbReference>
<dbReference type="InterPro" id="IPR051325">
    <property type="entry name" value="Nudix_hydrolase_domain"/>
</dbReference>
<dbReference type="InterPro" id="IPR000086">
    <property type="entry name" value="NUDIX_hydrolase_dom"/>
</dbReference>
<gene>
    <name evidence="3" type="ORF">A2928_00360</name>
</gene>
<dbReference type="GO" id="GO:0006167">
    <property type="term" value="P:AMP biosynthetic process"/>
    <property type="evidence" value="ECO:0007669"/>
    <property type="project" value="TreeGrafter"/>
</dbReference>
<evidence type="ECO:0000313" key="4">
    <source>
        <dbReference type="Proteomes" id="UP000176221"/>
    </source>
</evidence>
<dbReference type="EMBL" id="MHRX01000006">
    <property type="protein sequence ID" value="OHA34800.1"/>
    <property type="molecule type" value="Genomic_DNA"/>
</dbReference>
<evidence type="ECO:0000313" key="3">
    <source>
        <dbReference type="EMBL" id="OHA34800.1"/>
    </source>
</evidence>
<evidence type="ECO:0000256" key="1">
    <source>
        <dbReference type="ARBA" id="ARBA00022801"/>
    </source>
</evidence>
<organism evidence="3 4">
    <name type="scientific">Candidatus Taylorbacteria bacterium RIFCSPLOWO2_01_FULL_45_15b</name>
    <dbReference type="NCBI Taxonomy" id="1802319"/>
    <lineage>
        <taxon>Bacteria</taxon>
        <taxon>Candidatus Tayloriibacteriota</taxon>
    </lineage>
</organism>
<name>A0A1G2NFD3_9BACT</name>
<dbReference type="Pfam" id="PF00293">
    <property type="entry name" value="NUDIX"/>
    <property type="match status" value="1"/>
</dbReference>
<feature type="domain" description="Nudix hydrolase" evidence="2">
    <location>
        <begin position="30"/>
        <end position="163"/>
    </location>
</feature>
<keyword evidence="1" id="KW-0378">Hydrolase</keyword>
<reference evidence="3 4" key="1">
    <citation type="journal article" date="2016" name="Nat. Commun.">
        <title>Thousands of microbial genomes shed light on interconnected biogeochemical processes in an aquifer system.</title>
        <authorList>
            <person name="Anantharaman K."/>
            <person name="Brown C.T."/>
            <person name="Hug L.A."/>
            <person name="Sharon I."/>
            <person name="Castelle C.J."/>
            <person name="Probst A.J."/>
            <person name="Thomas B.C."/>
            <person name="Singh A."/>
            <person name="Wilkins M.J."/>
            <person name="Karaoz U."/>
            <person name="Brodie E.L."/>
            <person name="Williams K.H."/>
            <person name="Hubbard S.S."/>
            <person name="Banfield J.F."/>
        </authorList>
    </citation>
    <scope>NUCLEOTIDE SEQUENCE [LARGE SCALE GENOMIC DNA]</scope>
</reference>
<dbReference type="Gene3D" id="3.90.79.10">
    <property type="entry name" value="Nucleoside Triphosphate Pyrophosphohydrolase"/>
    <property type="match status" value="1"/>
</dbReference>
<dbReference type="GO" id="GO:0006754">
    <property type="term" value="P:ATP biosynthetic process"/>
    <property type="evidence" value="ECO:0007669"/>
    <property type="project" value="TreeGrafter"/>
</dbReference>